<comment type="caution">
    <text evidence="2">The sequence shown here is derived from an EMBL/GenBank/DDBJ whole genome shotgun (WGS) entry which is preliminary data.</text>
</comment>
<accession>A0A5D0MM31</accession>
<evidence type="ECO:0000313" key="3">
    <source>
        <dbReference type="Proteomes" id="UP000324143"/>
    </source>
</evidence>
<dbReference type="EMBL" id="VSIX01000032">
    <property type="protein sequence ID" value="TYB31639.1"/>
    <property type="molecule type" value="Genomic_DNA"/>
</dbReference>
<keyword evidence="3" id="KW-1185">Reference proteome</keyword>
<evidence type="ECO:0000313" key="2">
    <source>
        <dbReference type="EMBL" id="TYB31639.1"/>
    </source>
</evidence>
<reference evidence="2" key="1">
    <citation type="submission" date="2019-08" db="EMBL/GenBank/DDBJ databases">
        <title>Genomic characterization of a novel candidate phylum (ARYD3) from a high temperature, high salinity tertiary oil reservoir in north central Oklahoma, USA.</title>
        <authorList>
            <person name="Youssef N.H."/>
            <person name="Yadav A."/>
            <person name="Elshahed M.S."/>
        </authorList>
    </citation>
    <scope>NUCLEOTIDE SEQUENCE [LARGE SCALE GENOMIC DNA]</scope>
    <source>
        <strain evidence="2">ARYD3</strain>
    </source>
</reference>
<proteinExistence type="predicted"/>
<gene>
    <name evidence="2" type="ORF">FXF47_03310</name>
</gene>
<keyword evidence="1" id="KW-1133">Transmembrane helix</keyword>
<sequence length="138" mass="16557">MRNKIISFILIIIFVILFFSGIFQMKDIALYDLHSKTTVKDTEFVQKVKDILKKIKYKREKLNKDKNEVVAKKQKQDRFYIRIYYIMTSPKKEVGIYFNGRRYLLKEGDTVGNNLKMVKILPNSIEVEYNNKTYWISK</sequence>
<keyword evidence="1" id="KW-0812">Transmembrane</keyword>
<dbReference type="AlphaFoldDB" id="A0A5D0MM31"/>
<name>A0A5D0MM31_9BACT</name>
<dbReference type="Proteomes" id="UP000324143">
    <property type="component" value="Unassembled WGS sequence"/>
</dbReference>
<keyword evidence="1" id="KW-0472">Membrane</keyword>
<evidence type="ECO:0000256" key="1">
    <source>
        <dbReference type="SAM" id="Phobius"/>
    </source>
</evidence>
<organism evidence="2 3">
    <name type="scientific">Candidatus Mcinerneyibacterium aminivorans</name>
    <dbReference type="NCBI Taxonomy" id="2703815"/>
    <lineage>
        <taxon>Bacteria</taxon>
        <taxon>Candidatus Macinerneyibacteriota</taxon>
        <taxon>Candidatus Mcinerneyibacteria</taxon>
        <taxon>Candidatus Mcinerneyibacteriales</taxon>
        <taxon>Candidatus Mcinerneyibacteriaceae</taxon>
        <taxon>Candidatus Mcinerneyibacterium</taxon>
    </lineage>
</organism>
<protein>
    <submittedName>
        <fullName evidence="2">Uncharacterized protein</fullName>
    </submittedName>
</protein>
<feature type="transmembrane region" description="Helical" evidence="1">
    <location>
        <begin position="6"/>
        <end position="23"/>
    </location>
</feature>